<evidence type="ECO:0000256" key="2">
    <source>
        <dbReference type="SAM" id="Phobius"/>
    </source>
</evidence>
<dbReference type="EMBL" id="SPLM01000006">
    <property type="protein sequence ID" value="TMW66994.1"/>
    <property type="molecule type" value="Genomic_DNA"/>
</dbReference>
<dbReference type="InterPro" id="IPR005097">
    <property type="entry name" value="Sacchrp_dh_NADP-bd"/>
</dbReference>
<dbReference type="InterPro" id="IPR051276">
    <property type="entry name" value="Saccharopine_DH-like_oxidrdct"/>
</dbReference>
<proteinExistence type="inferred from homology"/>
<dbReference type="OrthoDB" id="10268090at2759"/>
<dbReference type="Pfam" id="PF03435">
    <property type="entry name" value="Sacchrp_dh_NADP"/>
    <property type="match status" value="1"/>
</dbReference>
<dbReference type="GO" id="GO:0005739">
    <property type="term" value="C:mitochondrion"/>
    <property type="evidence" value="ECO:0007669"/>
    <property type="project" value="TreeGrafter"/>
</dbReference>
<dbReference type="GO" id="GO:0009247">
    <property type="term" value="P:glycolipid biosynthetic process"/>
    <property type="evidence" value="ECO:0007669"/>
    <property type="project" value="TreeGrafter"/>
</dbReference>
<comment type="similarity">
    <text evidence="1">Belongs to the saccharopine dehydrogenase family.</text>
</comment>
<keyword evidence="2" id="KW-1133">Transmembrane helix</keyword>
<dbReference type="PANTHER" id="PTHR12286">
    <property type="entry name" value="SACCHAROPINE DEHYDROGENASE-LIKE OXIDOREDUCTASE"/>
    <property type="match status" value="1"/>
</dbReference>
<dbReference type="InterPro" id="IPR036291">
    <property type="entry name" value="NAD(P)-bd_dom_sf"/>
</dbReference>
<keyword evidence="5" id="KW-1185">Reference proteome</keyword>
<keyword evidence="2" id="KW-0472">Membrane</keyword>
<protein>
    <recommendedName>
        <fullName evidence="3">Saccharopine dehydrogenase NADP binding domain-containing protein</fullName>
    </recommendedName>
</protein>
<sequence length="426" mass="45745">MANKEFDVIVYGATGFTGALVARYLLQEPESLPDAPSAIKWAIAGRSTKKLQAVKDQLKLKVSSVDAAVIDAIPVVVADSSDEKQLVDMVLKTKVVLTVVGPYQLYGEALVKACAENGVHYCDLTGEALWIDRMVHKYDAAAKKSGAILINCCGFDSVPSDLTAMLLADSVTKTKNTSTAEVSIYFTDLDTGLSGGTLASAFATFDNSTSAELARMKDPFLLCDEKTQAQKKAAGLTRANQSSMGLKYEKDLGRWSSFFVGGDMNAAIVHRSNFLQKNAYGDTFVYRERMSSGGLIKQVLTTVGVAIGGMFLYFNLTRALVRRFVPKPGEGPSEEVMQNGKLVAQGLAYDGAGVLVARSTTIGTSDPFYSMTSKVIAETAFCLAKDELANSNVQRGGFFTPASAVGVHLAKRLHDKRIMTVDVKSV</sequence>
<dbReference type="AlphaFoldDB" id="A0A8K1CPR9"/>
<dbReference type="SUPFAM" id="SSF51735">
    <property type="entry name" value="NAD(P)-binding Rossmann-fold domains"/>
    <property type="match status" value="1"/>
</dbReference>
<evidence type="ECO:0000259" key="3">
    <source>
        <dbReference type="Pfam" id="PF03435"/>
    </source>
</evidence>
<feature type="domain" description="Saccharopine dehydrogenase NADP binding" evidence="3">
    <location>
        <begin position="8"/>
        <end position="149"/>
    </location>
</feature>
<accession>A0A8K1CPR9</accession>
<dbReference type="Proteomes" id="UP000794436">
    <property type="component" value="Unassembled WGS sequence"/>
</dbReference>
<evidence type="ECO:0000313" key="5">
    <source>
        <dbReference type="Proteomes" id="UP000794436"/>
    </source>
</evidence>
<comment type="caution">
    <text evidence="4">The sequence shown here is derived from an EMBL/GenBank/DDBJ whole genome shotgun (WGS) entry which is preliminary data.</text>
</comment>
<name>A0A8K1CPR9_PYTOL</name>
<dbReference type="Gene3D" id="3.40.50.720">
    <property type="entry name" value="NAD(P)-binding Rossmann-like Domain"/>
    <property type="match status" value="1"/>
</dbReference>
<dbReference type="GO" id="GO:0005811">
    <property type="term" value="C:lipid droplet"/>
    <property type="evidence" value="ECO:0007669"/>
    <property type="project" value="TreeGrafter"/>
</dbReference>
<evidence type="ECO:0000256" key="1">
    <source>
        <dbReference type="ARBA" id="ARBA00038048"/>
    </source>
</evidence>
<organism evidence="4 5">
    <name type="scientific">Pythium oligandrum</name>
    <name type="common">Mycoparasitic fungus</name>
    <dbReference type="NCBI Taxonomy" id="41045"/>
    <lineage>
        <taxon>Eukaryota</taxon>
        <taxon>Sar</taxon>
        <taxon>Stramenopiles</taxon>
        <taxon>Oomycota</taxon>
        <taxon>Peronosporomycetes</taxon>
        <taxon>Pythiales</taxon>
        <taxon>Pythiaceae</taxon>
        <taxon>Pythium</taxon>
    </lineage>
</organism>
<feature type="transmembrane region" description="Helical" evidence="2">
    <location>
        <begin position="295"/>
        <end position="314"/>
    </location>
</feature>
<evidence type="ECO:0000313" key="4">
    <source>
        <dbReference type="EMBL" id="TMW66994.1"/>
    </source>
</evidence>
<reference evidence="4" key="1">
    <citation type="submission" date="2019-03" db="EMBL/GenBank/DDBJ databases">
        <title>Long read genome sequence of the mycoparasitic Pythium oligandrum ATCC 38472 isolated from sugarbeet rhizosphere.</title>
        <authorList>
            <person name="Gaulin E."/>
        </authorList>
    </citation>
    <scope>NUCLEOTIDE SEQUENCE</scope>
    <source>
        <strain evidence="4">ATCC 38472_TT</strain>
    </source>
</reference>
<dbReference type="GO" id="GO:0005886">
    <property type="term" value="C:plasma membrane"/>
    <property type="evidence" value="ECO:0007669"/>
    <property type="project" value="TreeGrafter"/>
</dbReference>
<dbReference type="PANTHER" id="PTHR12286:SF5">
    <property type="entry name" value="SACCHAROPINE DEHYDROGENASE-LIKE OXIDOREDUCTASE"/>
    <property type="match status" value="1"/>
</dbReference>
<gene>
    <name evidence="4" type="ORF">Poli38472_012110</name>
</gene>
<keyword evidence="2" id="KW-0812">Transmembrane</keyword>